<keyword evidence="4" id="KW-0812">Transmembrane</keyword>
<evidence type="ECO:0000256" key="1">
    <source>
        <dbReference type="ARBA" id="ARBA00022729"/>
    </source>
</evidence>
<dbReference type="EMBL" id="KQ418119">
    <property type="protein sequence ID" value="KOF88749.1"/>
    <property type="molecule type" value="Genomic_DNA"/>
</dbReference>
<evidence type="ECO:0000259" key="6">
    <source>
        <dbReference type="Pfam" id="PF14008"/>
    </source>
</evidence>
<protein>
    <recommendedName>
        <fullName evidence="3">Purple acid phosphatase</fullName>
        <ecNumber evidence="3">3.1.3.2</ecNumber>
    </recommendedName>
</protein>
<dbReference type="Gene3D" id="3.60.21.10">
    <property type="match status" value="1"/>
</dbReference>
<dbReference type="InterPro" id="IPR015914">
    <property type="entry name" value="PAPs_N"/>
</dbReference>
<feature type="signal peptide" evidence="3">
    <location>
        <begin position="1"/>
        <end position="20"/>
    </location>
</feature>
<evidence type="ECO:0000256" key="2">
    <source>
        <dbReference type="ARBA" id="ARBA00023180"/>
    </source>
</evidence>
<dbReference type="SUPFAM" id="SSF49363">
    <property type="entry name" value="Purple acid phosphatase, N-terminal domain"/>
    <property type="match status" value="1"/>
</dbReference>
<dbReference type="KEGG" id="obi:106870619"/>
<dbReference type="Gene3D" id="2.60.40.380">
    <property type="entry name" value="Purple acid phosphatase-like, N-terminal"/>
    <property type="match status" value="1"/>
</dbReference>
<dbReference type="STRING" id="37653.A0A0L8HI16"/>
<evidence type="ECO:0000256" key="3">
    <source>
        <dbReference type="RuleBase" id="RU361203"/>
    </source>
</evidence>
<evidence type="ECO:0000313" key="8">
    <source>
        <dbReference type="EMBL" id="KOF88749.1"/>
    </source>
</evidence>
<evidence type="ECO:0000259" key="7">
    <source>
        <dbReference type="Pfam" id="PF16656"/>
    </source>
</evidence>
<dbReference type="AlphaFoldDB" id="A0A0L8HI16"/>
<dbReference type="EC" id="3.1.3.2" evidence="3"/>
<keyword evidence="4" id="KW-0472">Membrane</keyword>
<dbReference type="SUPFAM" id="SSF56300">
    <property type="entry name" value="Metallo-dependent phosphatases"/>
    <property type="match status" value="1"/>
</dbReference>
<proteinExistence type="inferred from homology"/>
<sequence>MLESRFSLFWLLFFIDISIQHSIMKPKENYNSISEVRTVHISFGNKTNQICILWCSTNLDYDKNIPPRVRYGFTKSLLSQISIGKTVQFNSAKKRFFHRVVLSNLLPENTYYYQIIRQNKSNSYLDPIESFTVPQSPTSSSITQSFLVIADMGMRSGGIPYVVQESINNRYTSIFHIGDIAYNLASNDGIVGDIFLSKLKNMVSRIPYLTVPGDHESFDNYEHYRHRFSVPNQNWPAISNQLWYSLDIGVVHVISLVTEHFIKNDLAMNDQLDWLKNDLIKANANREQVPWIFVLAHRPLYCSVENLMEDCASDNSKVRAVLEKILFTYGVDLILSGHEHCYERTWPIYQKRVLAYNYKDAPGPVHIVIGTFGYNYIVDSISSFREHWSAFATTHHKKEAFGRLNVFNKSHVFWEVFYVNNNQLMDRMWLIKSKHGPYSLKGIFPDKSVYAARHMSLDELKNLSQTGVYSEKVRTYILYIFMASGFLLLYLTKKQIYVFCTKKLANRI</sequence>
<organism evidence="8">
    <name type="scientific">Octopus bimaculoides</name>
    <name type="common">California two-spotted octopus</name>
    <dbReference type="NCBI Taxonomy" id="37653"/>
    <lineage>
        <taxon>Eukaryota</taxon>
        <taxon>Metazoa</taxon>
        <taxon>Spiralia</taxon>
        <taxon>Lophotrochozoa</taxon>
        <taxon>Mollusca</taxon>
        <taxon>Cephalopoda</taxon>
        <taxon>Coleoidea</taxon>
        <taxon>Octopodiformes</taxon>
        <taxon>Octopoda</taxon>
        <taxon>Incirrata</taxon>
        <taxon>Octopodidae</taxon>
        <taxon>Octopus</taxon>
    </lineage>
</organism>
<feature type="domain" description="Calcineurin-like phosphoesterase" evidence="5">
    <location>
        <begin position="146"/>
        <end position="342"/>
    </location>
</feature>
<dbReference type="InterPro" id="IPR004843">
    <property type="entry name" value="Calcineurin-like_PHP"/>
</dbReference>
<feature type="transmembrane region" description="Helical" evidence="4">
    <location>
        <begin position="476"/>
        <end position="492"/>
    </location>
</feature>
<keyword evidence="1 3" id="KW-0732">Signal</keyword>
<dbReference type="OMA" id="DEPLAYN"/>
<dbReference type="InterPro" id="IPR041792">
    <property type="entry name" value="MPP_PAP"/>
</dbReference>
<feature type="domain" description="Purple acid phosphatase C-terminal" evidence="6">
    <location>
        <begin position="363"/>
        <end position="426"/>
    </location>
</feature>
<dbReference type="GO" id="GO:0046872">
    <property type="term" value="F:metal ion binding"/>
    <property type="evidence" value="ECO:0007669"/>
    <property type="project" value="InterPro"/>
</dbReference>
<dbReference type="Pfam" id="PF14008">
    <property type="entry name" value="Metallophos_C"/>
    <property type="match status" value="1"/>
</dbReference>
<dbReference type="OrthoDB" id="45007at2759"/>
<dbReference type="InterPro" id="IPR008963">
    <property type="entry name" value="Purple_acid_Pase-like_N"/>
</dbReference>
<keyword evidence="2" id="KW-0325">Glycoprotein</keyword>
<keyword evidence="3" id="KW-0378">Hydrolase</keyword>
<feature type="chain" id="PRO_5005394809" description="Purple acid phosphatase" evidence="3">
    <location>
        <begin position="21"/>
        <end position="508"/>
    </location>
</feature>
<reference evidence="8" key="1">
    <citation type="submission" date="2015-07" db="EMBL/GenBank/DDBJ databases">
        <title>MeaNS - Measles Nucleotide Surveillance Program.</title>
        <authorList>
            <person name="Tran T."/>
            <person name="Druce J."/>
        </authorList>
    </citation>
    <scope>NUCLEOTIDE SEQUENCE</scope>
    <source>
        <strain evidence="8">UCB-OBI-ISO-001</strain>
        <tissue evidence="8">Gonad</tissue>
    </source>
</reference>
<keyword evidence="4" id="KW-1133">Transmembrane helix</keyword>
<dbReference type="PANTHER" id="PTHR45867:SF3">
    <property type="entry name" value="ACID PHOSPHATASE TYPE 7"/>
    <property type="match status" value="1"/>
</dbReference>
<comment type="similarity">
    <text evidence="3">Belongs to the metallophosphoesterase superfamily. Purple acid phosphatase family.</text>
</comment>
<evidence type="ECO:0000256" key="4">
    <source>
        <dbReference type="SAM" id="Phobius"/>
    </source>
</evidence>
<dbReference type="InterPro" id="IPR025733">
    <property type="entry name" value="PAPs_C"/>
</dbReference>
<comment type="catalytic activity">
    <reaction evidence="3">
        <text>a phosphate monoester + H2O = an alcohol + phosphate</text>
        <dbReference type="Rhea" id="RHEA:15017"/>
        <dbReference type="ChEBI" id="CHEBI:15377"/>
        <dbReference type="ChEBI" id="CHEBI:30879"/>
        <dbReference type="ChEBI" id="CHEBI:43474"/>
        <dbReference type="ChEBI" id="CHEBI:67140"/>
        <dbReference type="EC" id="3.1.3.2"/>
    </reaction>
</comment>
<evidence type="ECO:0000259" key="5">
    <source>
        <dbReference type="Pfam" id="PF00149"/>
    </source>
</evidence>
<dbReference type="GO" id="GO:0003993">
    <property type="term" value="F:acid phosphatase activity"/>
    <property type="evidence" value="ECO:0007669"/>
    <property type="project" value="UniProtKB-EC"/>
</dbReference>
<accession>A0A0L8HI16</accession>
<dbReference type="PANTHER" id="PTHR45867">
    <property type="entry name" value="PURPLE ACID PHOSPHATASE"/>
    <property type="match status" value="1"/>
</dbReference>
<name>A0A0L8HI16_OCTBM</name>
<dbReference type="InterPro" id="IPR029052">
    <property type="entry name" value="Metallo-depent_PP-like"/>
</dbReference>
<feature type="domain" description="Purple acid phosphatase N-terminal" evidence="7">
    <location>
        <begin position="38"/>
        <end position="124"/>
    </location>
</feature>
<gene>
    <name evidence="8" type="ORF">OCBIM_22014333mg</name>
</gene>
<dbReference type="CDD" id="cd00839">
    <property type="entry name" value="MPP_PAPs"/>
    <property type="match status" value="1"/>
</dbReference>
<dbReference type="Pfam" id="PF16656">
    <property type="entry name" value="Pur_ac_phosph_N"/>
    <property type="match status" value="1"/>
</dbReference>
<dbReference type="Pfam" id="PF00149">
    <property type="entry name" value="Metallophos"/>
    <property type="match status" value="1"/>
</dbReference>